<gene>
    <name evidence="1" type="ORF">M5D96_008706</name>
</gene>
<organism evidence="1 2">
    <name type="scientific">Drosophila gunungcola</name>
    <name type="common">fruit fly</name>
    <dbReference type="NCBI Taxonomy" id="103775"/>
    <lineage>
        <taxon>Eukaryota</taxon>
        <taxon>Metazoa</taxon>
        <taxon>Ecdysozoa</taxon>
        <taxon>Arthropoda</taxon>
        <taxon>Hexapoda</taxon>
        <taxon>Insecta</taxon>
        <taxon>Pterygota</taxon>
        <taxon>Neoptera</taxon>
        <taxon>Endopterygota</taxon>
        <taxon>Diptera</taxon>
        <taxon>Brachycera</taxon>
        <taxon>Muscomorpha</taxon>
        <taxon>Ephydroidea</taxon>
        <taxon>Drosophilidae</taxon>
        <taxon>Drosophila</taxon>
        <taxon>Sophophora</taxon>
    </lineage>
</organism>
<protein>
    <submittedName>
        <fullName evidence="1">Uncharacterized protein</fullName>
    </submittedName>
</protein>
<accession>A0A9P9YLI2</accession>
<proteinExistence type="predicted"/>
<sequence length="82" mass="9527">MFVLLSGWPQTNDNINIITIIMPVHLRGFCAVAKYLDSWANIAHTTRWAIDSSDAHPRTKVSCEELNYFDRGREWKSDFKLN</sequence>
<comment type="caution">
    <text evidence="1">The sequence shown here is derived from an EMBL/GenBank/DDBJ whole genome shotgun (WGS) entry which is preliminary data.</text>
</comment>
<evidence type="ECO:0000313" key="2">
    <source>
        <dbReference type="Proteomes" id="UP001059596"/>
    </source>
</evidence>
<dbReference type="EMBL" id="JAMKOV010000007">
    <property type="protein sequence ID" value="KAI8038798.1"/>
    <property type="molecule type" value="Genomic_DNA"/>
</dbReference>
<evidence type="ECO:0000313" key="1">
    <source>
        <dbReference type="EMBL" id="KAI8038798.1"/>
    </source>
</evidence>
<name>A0A9P9YLI2_9MUSC</name>
<dbReference type="Proteomes" id="UP001059596">
    <property type="component" value="Unassembled WGS sequence"/>
</dbReference>
<dbReference type="AlphaFoldDB" id="A0A9P9YLI2"/>
<reference evidence="1" key="1">
    <citation type="journal article" date="2023" name="Genome Biol. Evol.">
        <title>Long-read-based Genome Assembly of Drosophila gunungcola Reveals Fewer Chemosensory Genes in Flower-breeding Species.</title>
        <authorList>
            <person name="Negi A."/>
            <person name="Liao B.Y."/>
            <person name="Yeh S.D."/>
        </authorList>
    </citation>
    <scope>NUCLEOTIDE SEQUENCE</scope>
    <source>
        <strain evidence="1">Sukarami</strain>
    </source>
</reference>
<keyword evidence="2" id="KW-1185">Reference proteome</keyword>